<dbReference type="CDD" id="cd06261">
    <property type="entry name" value="TM_PBP2"/>
    <property type="match status" value="2"/>
</dbReference>
<organism evidence="10 11">
    <name type="scientific">Candidatus Cohnella colombiensis</name>
    <dbReference type="NCBI Taxonomy" id="3121368"/>
    <lineage>
        <taxon>Bacteria</taxon>
        <taxon>Bacillati</taxon>
        <taxon>Bacillota</taxon>
        <taxon>Bacilli</taxon>
        <taxon>Bacillales</taxon>
        <taxon>Paenibacillaceae</taxon>
        <taxon>Cohnella</taxon>
    </lineage>
</organism>
<dbReference type="SUPFAM" id="SSF161098">
    <property type="entry name" value="MetI-like"/>
    <property type="match status" value="2"/>
</dbReference>
<dbReference type="Proteomes" id="UP001178662">
    <property type="component" value="Chromosome"/>
</dbReference>
<feature type="transmembrane region" description="Helical" evidence="8">
    <location>
        <begin position="289"/>
        <end position="322"/>
    </location>
</feature>
<name>A0AA95EYW4_9BACL</name>
<feature type="transmembrane region" description="Helical" evidence="8">
    <location>
        <begin position="20"/>
        <end position="41"/>
    </location>
</feature>
<feature type="transmembrane region" description="Helical" evidence="8">
    <location>
        <begin position="250"/>
        <end position="268"/>
    </location>
</feature>
<reference evidence="10" key="1">
    <citation type="submission" date="2023-03" db="EMBL/GenBank/DDBJ databases">
        <title>Andean soil-derived lignocellulolytic bacterial consortium as a source of novel taxa and putative plastic-active enzymes.</title>
        <authorList>
            <person name="Diaz-Garcia L."/>
            <person name="Chuvochina M."/>
            <person name="Feuerriegel G."/>
            <person name="Bunk B."/>
            <person name="Sproer C."/>
            <person name="Streit W.R."/>
            <person name="Rodriguez L.M."/>
            <person name="Overmann J."/>
            <person name="Jimenez D.J."/>
        </authorList>
    </citation>
    <scope>NUCLEOTIDE SEQUENCE</scope>
    <source>
        <strain evidence="10">MAG 2441</strain>
    </source>
</reference>
<feature type="domain" description="ABC transmembrane type-1" evidence="9">
    <location>
        <begin position="60"/>
        <end position="265"/>
    </location>
</feature>
<keyword evidence="3" id="KW-1003">Cell membrane</keyword>
<dbReference type="GO" id="GO:0055085">
    <property type="term" value="P:transmembrane transport"/>
    <property type="evidence" value="ECO:0007669"/>
    <property type="project" value="InterPro"/>
</dbReference>
<proteinExistence type="inferred from homology"/>
<evidence type="ECO:0000256" key="4">
    <source>
        <dbReference type="ARBA" id="ARBA00022519"/>
    </source>
</evidence>
<sequence length="551" mass="61708">MISARKLLRGIKQYSNGWTIITLIGAVGILLPILYVLSSLFSSPNTNWIQVKQYLLTDYILGSLKLVAFTGVFATLIGVTLAWLVVGYTFPLQRFFRWALILPLAIPPYIAAYTYRTMTSYTGVVQATLRNQFDIVLPPGMIEIRSLHGAIFILTLFLFPYVFMITRTFLEKQSASYIENAKLLGTKRFAMFVKVVLPIARPAIIAGLMLVVFEVLSDYGVANYFGVQTLSTAIFQTWFGMYDVDSALRLAAWLMLVVIATFVLERFLRRNRKFHATTSQSRPLKPQKLKGFSSISATLACAIVFLLAFLIPVVQIFVWMIWTYKDIWRSDYFTLVLNSLSGAAIATGVILLLSLLSARVCRMLPSSFANILSRLMTAGYATPGAIIAIGILAVCITLDHWLSPFYGMIGKGEGTLVLSMSIVMLISGYVIRFMATGFNAIESGYEKIPRSYTEASRMLGRSPVSTFMKIEFPLLRGALFTGFILTFIEIIKELPLTLLLRPFNFDTLATRTYRYAMDERIYEAALPSLLLIAIGIISVIVIHTWGRSDET</sequence>
<evidence type="ECO:0000256" key="8">
    <source>
        <dbReference type="RuleBase" id="RU363032"/>
    </source>
</evidence>
<evidence type="ECO:0000256" key="1">
    <source>
        <dbReference type="ARBA" id="ARBA00004429"/>
    </source>
</evidence>
<evidence type="ECO:0000313" key="11">
    <source>
        <dbReference type="Proteomes" id="UP001178662"/>
    </source>
</evidence>
<evidence type="ECO:0000259" key="9">
    <source>
        <dbReference type="PROSITE" id="PS50928"/>
    </source>
</evidence>
<evidence type="ECO:0000256" key="7">
    <source>
        <dbReference type="ARBA" id="ARBA00023136"/>
    </source>
</evidence>
<dbReference type="EMBL" id="CP119317">
    <property type="protein sequence ID" value="WEK55456.1"/>
    <property type="molecule type" value="Genomic_DNA"/>
</dbReference>
<feature type="transmembrane region" description="Helical" evidence="8">
    <location>
        <begin position="334"/>
        <end position="356"/>
    </location>
</feature>
<evidence type="ECO:0000256" key="3">
    <source>
        <dbReference type="ARBA" id="ARBA00022475"/>
    </source>
</evidence>
<dbReference type="InterPro" id="IPR035906">
    <property type="entry name" value="MetI-like_sf"/>
</dbReference>
<feature type="transmembrane region" description="Helical" evidence="8">
    <location>
        <begin position="61"/>
        <end position="86"/>
    </location>
</feature>
<keyword evidence="2 8" id="KW-0813">Transport</keyword>
<feature type="transmembrane region" description="Helical" evidence="8">
    <location>
        <begin position="414"/>
        <end position="431"/>
    </location>
</feature>
<keyword evidence="4" id="KW-0997">Cell inner membrane</keyword>
<dbReference type="Gene3D" id="1.10.3720.10">
    <property type="entry name" value="MetI-like"/>
    <property type="match status" value="2"/>
</dbReference>
<feature type="transmembrane region" description="Helical" evidence="8">
    <location>
        <begin position="147"/>
        <end position="170"/>
    </location>
</feature>
<evidence type="ECO:0000256" key="2">
    <source>
        <dbReference type="ARBA" id="ARBA00022448"/>
    </source>
</evidence>
<dbReference type="InterPro" id="IPR000515">
    <property type="entry name" value="MetI-like"/>
</dbReference>
<comment type="subcellular location">
    <subcellularLocation>
        <location evidence="1">Cell inner membrane</location>
        <topology evidence="1">Multi-pass membrane protein</topology>
    </subcellularLocation>
    <subcellularLocation>
        <location evidence="8">Cell membrane</location>
        <topology evidence="8">Multi-pass membrane protein</topology>
    </subcellularLocation>
</comment>
<feature type="transmembrane region" description="Helical" evidence="8">
    <location>
        <begin position="474"/>
        <end position="491"/>
    </location>
</feature>
<dbReference type="GO" id="GO:0005886">
    <property type="term" value="C:plasma membrane"/>
    <property type="evidence" value="ECO:0007669"/>
    <property type="project" value="UniProtKB-SubCell"/>
</dbReference>
<feature type="transmembrane region" description="Helical" evidence="8">
    <location>
        <begin position="98"/>
        <end position="115"/>
    </location>
</feature>
<evidence type="ECO:0000313" key="10">
    <source>
        <dbReference type="EMBL" id="WEK55456.1"/>
    </source>
</evidence>
<feature type="transmembrane region" description="Helical" evidence="8">
    <location>
        <begin position="191"/>
        <end position="213"/>
    </location>
</feature>
<feature type="transmembrane region" description="Helical" evidence="8">
    <location>
        <begin position="377"/>
        <end position="402"/>
    </location>
</feature>
<protein>
    <submittedName>
        <fullName evidence="10">Iron ABC transporter permease</fullName>
    </submittedName>
</protein>
<evidence type="ECO:0000256" key="5">
    <source>
        <dbReference type="ARBA" id="ARBA00022692"/>
    </source>
</evidence>
<dbReference type="PANTHER" id="PTHR43357:SF3">
    <property type="entry name" value="FE(3+)-TRANSPORT SYSTEM PERMEASE PROTEIN FBPB 2"/>
    <property type="match status" value="1"/>
</dbReference>
<evidence type="ECO:0000256" key="6">
    <source>
        <dbReference type="ARBA" id="ARBA00022989"/>
    </source>
</evidence>
<keyword evidence="5 8" id="KW-0812">Transmembrane</keyword>
<feature type="transmembrane region" description="Helical" evidence="8">
    <location>
        <begin position="524"/>
        <end position="545"/>
    </location>
</feature>
<dbReference type="Pfam" id="PF00528">
    <property type="entry name" value="BPD_transp_1"/>
    <property type="match status" value="2"/>
</dbReference>
<feature type="domain" description="ABC transmembrane type-1" evidence="9">
    <location>
        <begin position="336"/>
        <end position="542"/>
    </location>
</feature>
<keyword evidence="11" id="KW-1185">Reference proteome</keyword>
<comment type="similarity">
    <text evidence="8">Belongs to the binding-protein-dependent transport system permease family.</text>
</comment>
<keyword evidence="6 8" id="KW-1133">Transmembrane helix</keyword>
<dbReference type="AlphaFoldDB" id="A0AA95EYW4"/>
<gene>
    <name evidence="10" type="ORF">P0Y55_05205</name>
</gene>
<keyword evidence="7 8" id="KW-0472">Membrane</keyword>
<dbReference type="PANTHER" id="PTHR43357">
    <property type="entry name" value="INNER MEMBRANE ABC TRANSPORTER PERMEASE PROTEIN YDCV"/>
    <property type="match status" value="1"/>
</dbReference>
<accession>A0AA95EYW4</accession>
<dbReference type="PROSITE" id="PS50928">
    <property type="entry name" value="ABC_TM1"/>
    <property type="match status" value="2"/>
</dbReference>